<protein>
    <submittedName>
        <fullName evidence="2">Uncharacterized protein</fullName>
    </submittedName>
</protein>
<feature type="transmembrane region" description="Helical" evidence="1">
    <location>
        <begin position="12"/>
        <end position="37"/>
    </location>
</feature>
<keyword evidence="1" id="KW-1133">Transmembrane helix</keyword>
<comment type="caution">
    <text evidence="2">The sequence shown here is derived from an EMBL/GenBank/DDBJ whole genome shotgun (WGS) entry which is preliminary data.</text>
</comment>
<dbReference type="Proteomes" id="UP000824078">
    <property type="component" value="Unassembled WGS sequence"/>
</dbReference>
<gene>
    <name evidence="2" type="ORF">IAD17_02660</name>
</gene>
<keyword evidence="1" id="KW-0472">Membrane</keyword>
<dbReference type="EMBL" id="DVMQ01000007">
    <property type="protein sequence ID" value="HIU23809.1"/>
    <property type="molecule type" value="Genomic_DNA"/>
</dbReference>
<feature type="transmembrane region" description="Helical" evidence="1">
    <location>
        <begin position="49"/>
        <end position="66"/>
    </location>
</feature>
<dbReference type="AlphaFoldDB" id="A0A9D1HWH3"/>
<keyword evidence="1" id="KW-0812">Transmembrane</keyword>
<name>A0A9D1HWH3_9ACTN</name>
<evidence type="ECO:0000313" key="3">
    <source>
        <dbReference type="Proteomes" id="UP000824078"/>
    </source>
</evidence>
<organism evidence="2 3">
    <name type="scientific">Candidatus Coprovicinus avistercoris</name>
    <dbReference type="NCBI Taxonomy" id="2840754"/>
    <lineage>
        <taxon>Bacteria</taxon>
        <taxon>Bacillati</taxon>
        <taxon>Actinomycetota</taxon>
        <taxon>Coriobacteriia</taxon>
        <taxon>Coriobacteriales</taxon>
        <taxon>Coriobacteriaceae</taxon>
        <taxon>Coriobacteriaceae incertae sedis</taxon>
        <taxon>Candidatus Coprovicinus</taxon>
    </lineage>
</organism>
<evidence type="ECO:0000313" key="2">
    <source>
        <dbReference type="EMBL" id="HIU23809.1"/>
    </source>
</evidence>
<reference evidence="2" key="2">
    <citation type="journal article" date="2021" name="PeerJ">
        <title>Extensive microbial diversity within the chicken gut microbiome revealed by metagenomics and culture.</title>
        <authorList>
            <person name="Gilroy R."/>
            <person name="Ravi A."/>
            <person name="Getino M."/>
            <person name="Pursley I."/>
            <person name="Horton D.L."/>
            <person name="Alikhan N.F."/>
            <person name="Baker D."/>
            <person name="Gharbi K."/>
            <person name="Hall N."/>
            <person name="Watson M."/>
            <person name="Adriaenssens E.M."/>
            <person name="Foster-Nyarko E."/>
            <person name="Jarju S."/>
            <person name="Secka A."/>
            <person name="Antonio M."/>
            <person name="Oren A."/>
            <person name="Chaudhuri R.R."/>
            <person name="La Ragione R."/>
            <person name="Hildebrand F."/>
            <person name="Pallen M.J."/>
        </authorList>
    </citation>
    <scope>NUCLEOTIDE SEQUENCE</scope>
    <source>
        <strain evidence="2">ChiHjej12B11-29160</strain>
    </source>
</reference>
<proteinExistence type="predicted"/>
<feature type="transmembrane region" description="Helical" evidence="1">
    <location>
        <begin position="72"/>
        <end position="90"/>
    </location>
</feature>
<evidence type="ECO:0000256" key="1">
    <source>
        <dbReference type="SAM" id="Phobius"/>
    </source>
</evidence>
<reference evidence="2" key="1">
    <citation type="submission" date="2020-10" db="EMBL/GenBank/DDBJ databases">
        <authorList>
            <person name="Gilroy R."/>
        </authorList>
    </citation>
    <scope>NUCLEOTIDE SEQUENCE</scope>
    <source>
        <strain evidence="2">ChiHjej12B11-29160</strain>
    </source>
</reference>
<sequence length="97" mass="10570">MYKTDLLTHILRYAALVFRILAALLIALIVVVCLPVGELRPLLISAQRLASHVVLPPLRGLLVFAVPTGGAFRGDLAIMAVVLLCGASLLDRIRRMR</sequence>
<accession>A0A9D1HWH3</accession>